<dbReference type="EMBL" id="QGTW01000014">
    <property type="protein sequence ID" value="PWW20849.1"/>
    <property type="molecule type" value="Genomic_DNA"/>
</dbReference>
<gene>
    <name evidence="13" type="ORF">DFO73_114142</name>
</gene>
<evidence type="ECO:0000256" key="7">
    <source>
        <dbReference type="ARBA" id="ARBA00023004"/>
    </source>
</evidence>
<dbReference type="InterPro" id="IPR029061">
    <property type="entry name" value="THDP-binding"/>
</dbReference>
<proteinExistence type="predicted"/>
<dbReference type="PANTHER" id="PTHR48084">
    <property type="entry name" value="2-OXOGLUTARATE OXIDOREDUCTASE SUBUNIT KORB-RELATED"/>
    <property type="match status" value="1"/>
</dbReference>
<dbReference type="GO" id="GO:0016625">
    <property type="term" value="F:oxidoreductase activity, acting on the aldehyde or oxo group of donors, iron-sulfur protein as acceptor"/>
    <property type="evidence" value="ECO:0007669"/>
    <property type="project" value="UniProtKB-ARBA"/>
</dbReference>
<evidence type="ECO:0000313" key="14">
    <source>
        <dbReference type="Proteomes" id="UP000247150"/>
    </source>
</evidence>
<sequence length="288" mass="31524">MSTLKDYRMDIKPNWCPGCGDFSVLAAIQKSAVNLNIEPEDMALISGIGCSGRISGYVNVYSMHTMHGRALAVAQGVKLSNPGLHVICAGGDGDGFGIGLNHFAHAARRNVDITYIVMDNQIYGLTKGQMSPTSPQGMETKSSPGGNPEQPINPLQMALASGSSFIAQAFSGDLKQLVSLIEQGMKHKGFSFINVFSPCVTFNKILTYEFLKKNLMNLDEVEEYDPSNRGMAFNIVEETSSMFTGVLYKNERKTLTESLPKGAGTDMLREGQFKLNERMKDQLISRFI</sequence>
<dbReference type="InterPro" id="IPR032686">
    <property type="entry name" value="PFO_beta_C"/>
</dbReference>
<dbReference type="Pfam" id="PF02775">
    <property type="entry name" value="TPP_enzyme_C"/>
    <property type="match status" value="1"/>
</dbReference>
<feature type="compositionally biased region" description="Polar residues" evidence="10">
    <location>
        <begin position="128"/>
        <end position="145"/>
    </location>
</feature>
<evidence type="ECO:0000259" key="12">
    <source>
        <dbReference type="Pfam" id="PF12367"/>
    </source>
</evidence>
<feature type="region of interest" description="Disordered" evidence="10">
    <location>
        <begin position="128"/>
        <end position="149"/>
    </location>
</feature>
<evidence type="ECO:0000256" key="9">
    <source>
        <dbReference type="ARBA" id="ARBA00023052"/>
    </source>
</evidence>
<evidence type="ECO:0000256" key="5">
    <source>
        <dbReference type="ARBA" id="ARBA00022842"/>
    </source>
</evidence>
<dbReference type="GO" id="GO:0051536">
    <property type="term" value="F:iron-sulfur cluster binding"/>
    <property type="evidence" value="ECO:0007669"/>
    <property type="project" value="UniProtKB-KW"/>
</dbReference>
<dbReference type="CDD" id="cd03375">
    <property type="entry name" value="TPP_OGFOR"/>
    <property type="match status" value="1"/>
</dbReference>
<dbReference type="InterPro" id="IPR011896">
    <property type="entry name" value="OFOB"/>
</dbReference>
<dbReference type="Proteomes" id="UP000247150">
    <property type="component" value="Unassembled WGS sequence"/>
</dbReference>
<protein>
    <submittedName>
        <fullName evidence="13">2-oxoglutarate ferredoxin oxidoreductase subunit beta</fullName>
    </submittedName>
</protein>
<comment type="cofactor">
    <cofactor evidence="1">
        <name>Mg(2+)</name>
        <dbReference type="ChEBI" id="CHEBI:18420"/>
    </cofactor>
</comment>
<evidence type="ECO:0000256" key="6">
    <source>
        <dbReference type="ARBA" id="ARBA00023002"/>
    </source>
</evidence>
<evidence type="ECO:0000256" key="2">
    <source>
        <dbReference type="ARBA" id="ARBA00001964"/>
    </source>
</evidence>
<organism evidence="13 14">
    <name type="scientific">Cytobacillus oceanisediminis</name>
    <dbReference type="NCBI Taxonomy" id="665099"/>
    <lineage>
        <taxon>Bacteria</taxon>
        <taxon>Bacillati</taxon>
        <taxon>Bacillota</taxon>
        <taxon>Bacilli</taxon>
        <taxon>Bacillales</taxon>
        <taxon>Bacillaceae</taxon>
        <taxon>Cytobacillus</taxon>
    </lineage>
</organism>
<comment type="cofactor">
    <cofactor evidence="3">
        <name>[4Fe-4S] cluster</name>
        <dbReference type="ChEBI" id="CHEBI:49883"/>
    </cofactor>
</comment>
<dbReference type="Pfam" id="PF12367">
    <property type="entry name" value="PFO_beta_C"/>
    <property type="match status" value="1"/>
</dbReference>
<dbReference type="NCBIfam" id="TIGR02177">
    <property type="entry name" value="PorB_KorB"/>
    <property type="match status" value="1"/>
</dbReference>
<comment type="cofactor">
    <cofactor evidence="2">
        <name>thiamine diphosphate</name>
        <dbReference type="ChEBI" id="CHEBI:58937"/>
    </cofactor>
</comment>
<evidence type="ECO:0000256" key="3">
    <source>
        <dbReference type="ARBA" id="ARBA00001966"/>
    </source>
</evidence>
<evidence type="ECO:0000256" key="10">
    <source>
        <dbReference type="SAM" id="MobiDB-lite"/>
    </source>
</evidence>
<reference evidence="13 14" key="1">
    <citation type="submission" date="2018-05" db="EMBL/GenBank/DDBJ databases">
        <title>Freshwater and sediment microbial communities from various areas in North America, analyzing microbe dynamics in response to fracking.</title>
        <authorList>
            <person name="Lamendella R."/>
        </authorList>
    </citation>
    <scope>NUCLEOTIDE SEQUENCE [LARGE SCALE GENOMIC DNA]</scope>
    <source>
        <strain evidence="13 14">15_TX</strain>
    </source>
</reference>
<dbReference type="PANTHER" id="PTHR48084:SF4">
    <property type="entry name" value="2-OXOGLUTARATE OXIDOREDUCTASE SUBUNIT KORB"/>
    <property type="match status" value="1"/>
</dbReference>
<keyword evidence="5" id="KW-0460">Magnesium</keyword>
<comment type="caution">
    <text evidence="13">The sequence shown here is derived from an EMBL/GenBank/DDBJ whole genome shotgun (WGS) entry which is preliminary data.</text>
</comment>
<evidence type="ECO:0000256" key="4">
    <source>
        <dbReference type="ARBA" id="ARBA00022723"/>
    </source>
</evidence>
<evidence type="ECO:0000256" key="1">
    <source>
        <dbReference type="ARBA" id="ARBA00001946"/>
    </source>
</evidence>
<dbReference type="GO" id="GO:0030976">
    <property type="term" value="F:thiamine pyrophosphate binding"/>
    <property type="evidence" value="ECO:0007669"/>
    <property type="project" value="InterPro"/>
</dbReference>
<dbReference type="GO" id="GO:0045333">
    <property type="term" value="P:cellular respiration"/>
    <property type="evidence" value="ECO:0007669"/>
    <property type="project" value="UniProtKB-ARBA"/>
</dbReference>
<keyword evidence="8" id="KW-0411">Iron-sulfur</keyword>
<dbReference type="GO" id="GO:0046872">
    <property type="term" value="F:metal ion binding"/>
    <property type="evidence" value="ECO:0007669"/>
    <property type="project" value="UniProtKB-KW"/>
</dbReference>
<feature type="domain" description="Pyruvate ferredoxin oxidoreductase beta subunit C-terminal" evidence="12">
    <location>
        <begin position="199"/>
        <end position="261"/>
    </location>
</feature>
<keyword evidence="6" id="KW-0560">Oxidoreductase</keyword>
<evidence type="ECO:0000256" key="8">
    <source>
        <dbReference type="ARBA" id="ARBA00023014"/>
    </source>
</evidence>
<name>A0A2V2ZLN3_9BACI</name>
<dbReference type="Gene3D" id="3.40.50.970">
    <property type="match status" value="1"/>
</dbReference>
<dbReference type="InterPro" id="IPR011766">
    <property type="entry name" value="TPP_enzyme_TPP-bd"/>
</dbReference>
<keyword evidence="9" id="KW-0786">Thiamine pyrophosphate</keyword>
<dbReference type="RefSeq" id="WP_110066906.1">
    <property type="nucleotide sequence ID" value="NZ_QGTW01000014.1"/>
</dbReference>
<dbReference type="InterPro" id="IPR051457">
    <property type="entry name" value="2-oxoacid:Fd_oxidoreductase"/>
</dbReference>
<evidence type="ECO:0000259" key="11">
    <source>
        <dbReference type="Pfam" id="PF02775"/>
    </source>
</evidence>
<dbReference type="OrthoDB" id="9775140at2"/>
<feature type="domain" description="Thiamine pyrophosphate enzyme TPP-binding" evidence="11">
    <location>
        <begin position="48"/>
        <end position="195"/>
    </location>
</feature>
<dbReference type="AlphaFoldDB" id="A0A2V2ZLN3"/>
<keyword evidence="4" id="KW-0479">Metal-binding</keyword>
<evidence type="ECO:0000313" key="13">
    <source>
        <dbReference type="EMBL" id="PWW20849.1"/>
    </source>
</evidence>
<accession>A0A2V2ZLN3</accession>
<dbReference type="SUPFAM" id="SSF52518">
    <property type="entry name" value="Thiamin diphosphate-binding fold (THDP-binding)"/>
    <property type="match status" value="1"/>
</dbReference>
<keyword evidence="7" id="KW-0408">Iron</keyword>